<comment type="function">
    <text evidence="7">Functions as a two-component phosphorelay mediators between cytokinin sensor histidine kinases and response regulators (B-type ARRs). Plays an important role in propagating cytokinin signal transduction.</text>
</comment>
<organism evidence="9 10">
    <name type="scientific">Rosa chinensis</name>
    <name type="common">China rose</name>
    <dbReference type="NCBI Taxonomy" id="74649"/>
    <lineage>
        <taxon>Eukaryota</taxon>
        <taxon>Viridiplantae</taxon>
        <taxon>Streptophyta</taxon>
        <taxon>Embryophyta</taxon>
        <taxon>Tracheophyta</taxon>
        <taxon>Spermatophyta</taxon>
        <taxon>Magnoliopsida</taxon>
        <taxon>eudicotyledons</taxon>
        <taxon>Gunneridae</taxon>
        <taxon>Pentapetalae</taxon>
        <taxon>rosids</taxon>
        <taxon>fabids</taxon>
        <taxon>Rosales</taxon>
        <taxon>Rosaceae</taxon>
        <taxon>Rosoideae</taxon>
        <taxon>Rosoideae incertae sedis</taxon>
        <taxon>Rosa</taxon>
    </lineage>
</organism>
<proteinExistence type="predicted"/>
<dbReference type="PROSITE" id="PS50894">
    <property type="entry name" value="HPT"/>
    <property type="match status" value="1"/>
</dbReference>
<evidence type="ECO:0000259" key="8">
    <source>
        <dbReference type="PROSITE" id="PS50894"/>
    </source>
</evidence>
<dbReference type="EMBL" id="PDCK01000043">
    <property type="protein sequence ID" value="PRQ33759.1"/>
    <property type="molecule type" value="Genomic_DNA"/>
</dbReference>
<evidence type="ECO:0000256" key="2">
    <source>
        <dbReference type="ARBA" id="ARBA00022864"/>
    </source>
</evidence>
<evidence type="ECO:0000256" key="4">
    <source>
        <dbReference type="ARBA" id="ARBA00023012"/>
    </source>
</evidence>
<dbReference type="GO" id="GO:0005634">
    <property type="term" value="C:nucleus"/>
    <property type="evidence" value="ECO:0007669"/>
    <property type="project" value="UniProtKB-SubCell"/>
</dbReference>
<sequence>MAGKDLNQKLNELISSLQDQGILDDYFDELKGLQDEQSPQFVTNTITIYLGGADDTIAELTKNLSEPAVNYPRVTYLADKLKGSSMSIGGARMADVCAELCEASEANKREACLALFGGVNREYSILQESLNKIAQLEQAIHDNKD</sequence>
<keyword evidence="9" id="KW-0808">Transferase</keyword>
<dbReference type="GO" id="GO:0000160">
    <property type="term" value="P:phosphorelay signal transduction system"/>
    <property type="evidence" value="ECO:0007669"/>
    <property type="project" value="UniProtKB-UniRule"/>
</dbReference>
<dbReference type="FunFam" id="1.20.120.160:FF:000001">
    <property type="entry name" value="Histidine-containing phosphotransfer protein 1"/>
    <property type="match status" value="1"/>
</dbReference>
<dbReference type="Proteomes" id="UP000238479">
    <property type="component" value="Chromosome 5"/>
</dbReference>
<dbReference type="GO" id="GO:0043424">
    <property type="term" value="F:protein histidine kinase binding"/>
    <property type="evidence" value="ECO:0007669"/>
    <property type="project" value="UniProtKB-UniRule"/>
</dbReference>
<dbReference type="GO" id="GO:0009736">
    <property type="term" value="P:cytokinin-activated signaling pathway"/>
    <property type="evidence" value="ECO:0007669"/>
    <property type="project" value="UniProtKB-KW"/>
</dbReference>
<dbReference type="Gene3D" id="1.20.120.160">
    <property type="entry name" value="HPT domain"/>
    <property type="match status" value="1"/>
</dbReference>
<evidence type="ECO:0000313" key="10">
    <source>
        <dbReference type="Proteomes" id="UP000238479"/>
    </source>
</evidence>
<evidence type="ECO:0000256" key="3">
    <source>
        <dbReference type="ARBA" id="ARBA00022990"/>
    </source>
</evidence>
<comment type="domain">
    <text evidence="7">Histidine-containing phosphotransfer domain (HPt) contains an active histidine that mediates the phosphotransfer.</text>
</comment>
<keyword evidence="4 7" id="KW-0902">Two-component regulatory system</keyword>
<protein>
    <recommendedName>
        <fullName evidence="7">Histidine-containing phosphotransfer protein</fullName>
    </recommendedName>
</protein>
<evidence type="ECO:0000256" key="5">
    <source>
        <dbReference type="ARBA" id="ARBA00023242"/>
    </source>
</evidence>
<dbReference type="AlphaFoldDB" id="A0A2P6QHV5"/>
<dbReference type="GO" id="GO:0009927">
    <property type="term" value="F:histidine phosphotransfer kinase activity"/>
    <property type="evidence" value="ECO:0007669"/>
    <property type="project" value="UniProtKB-UniRule"/>
</dbReference>
<evidence type="ECO:0000256" key="7">
    <source>
        <dbReference type="RuleBase" id="RU369004"/>
    </source>
</evidence>
<dbReference type="PANTHER" id="PTHR28242">
    <property type="entry name" value="PHOSPHORELAY INTERMEDIATE PROTEIN YPD1"/>
    <property type="match status" value="1"/>
</dbReference>
<keyword evidence="2 7" id="KW-0932">Cytokinin signaling pathway</keyword>
<keyword evidence="10" id="KW-1185">Reference proteome</keyword>
<keyword evidence="1" id="KW-0963">Cytoplasm</keyword>
<comment type="caution">
    <text evidence="6">Lacks conserved residue(s) required for the propagation of feature annotation.</text>
</comment>
<gene>
    <name evidence="9" type="ORF">RchiOBHm_Chr5g0061201</name>
</gene>
<comment type="caution">
    <text evidence="9">The sequence shown here is derived from an EMBL/GenBank/DDBJ whole genome shotgun (WGS) entry which is preliminary data.</text>
</comment>
<dbReference type="STRING" id="74649.A0A2P6QHV5"/>
<name>A0A2P6QHV5_ROSCH</name>
<dbReference type="OMA" id="GDKDRCD"/>
<accession>A0A2P6QHV5</accession>
<evidence type="ECO:0000256" key="6">
    <source>
        <dbReference type="PROSITE-ProRule" id="PRU00110"/>
    </source>
</evidence>
<dbReference type="InterPro" id="IPR036641">
    <property type="entry name" value="HPT_dom_sf"/>
</dbReference>
<dbReference type="Gramene" id="PRQ33759">
    <property type="protein sequence ID" value="PRQ33759"/>
    <property type="gene ID" value="RchiOBHm_Chr5g0061201"/>
</dbReference>
<comment type="subcellular location">
    <subcellularLocation>
        <location evidence="7">Cytoplasm</location>
        <location evidence="7">Cytosol</location>
    </subcellularLocation>
    <subcellularLocation>
        <location evidence="7">Nucleus</location>
    </subcellularLocation>
</comment>
<dbReference type="SUPFAM" id="SSF47226">
    <property type="entry name" value="Histidine-containing phosphotransfer domain, HPT domain"/>
    <property type="match status" value="1"/>
</dbReference>
<keyword evidence="9" id="KW-0418">Kinase</keyword>
<keyword evidence="5" id="KW-0539">Nucleus</keyword>
<evidence type="ECO:0000256" key="1">
    <source>
        <dbReference type="ARBA" id="ARBA00022490"/>
    </source>
</evidence>
<reference evidence="9 10" key="1">
    <citation type="journal article" date="2018" name="Nat. Genet.">
        <title>The Rosa genome provides new insights in the design of modern roses.</title>
        <authorList>
            <person name="Bendahmane M."/>
        </authorList>
    </citation>
    <scope>NUCLEOTIDE SEQUENCE [LARGE SCALE GENOMIC DNA]</scope>
    <source>
        <strain evidence="10">cv. Old Blush</strain>
    </source>
</reference>
<evidence type="ECO:0000313" key="9">
    <source>
        <dbReference type="EMBL" id="PRQ33759.1"/>
    </source>
</evidence>
<dbReference type="InterPro" id="IPR008207">
    <property type="entry name" value="Sig_transdc_His_kin_Hpt_dom"/>
</dbReference>
<dbReference type="Pfam" id="PF01627">
    <property type="entry name" value="Hpt"/>
    <property type="match status" value="1"/>
</dbReference>
<dbReference type="InterPro" id="IPR045871">
    <property type="entry name" value="AHP1-5/YPD1"/>
</dbReference>
<dbReference type="GO" id="GO:0005829">
    <property type="term" value="C:cytosol"/>
    <property type="evidence" value="ECO:0007669"/>
    <property type="project" value="UniProtKB-SubCell"/>
</dbReference>
<dbReference type="PANTHER" id="PTHR28242:SF30">
    <property type="entry name" value="HISTIDINE-CONTAINING PHOSPHOTRANSFER PROTEIN 2"/>
    <property type="match status" value="1"/>
</dbReference>
<feature type="domain" description="HPt" evidence="8">
    <location>
        <begin position="38"/>
        <end position="140"/>
    </location>
</feature>
<keyword evidence="3" id="KW-0007">Acetylation</keyword>